<gene>
    <name evidence="2" type="ORF">ENS56_08465</name>
</gene>
<organism evidence="2">
    <name type="scientific">Ignavibacterium album</name>
    <dbReference type="NCBI Taxonomy" id="591197"/>
    <lineage>
        <taxon>Bacteria</taxon>
        <taxon>Pseudomonadati</taxon>
        <taxon>Ignavibacteriota</taxon>
        <taxon>Ignavibacteria</taxon>
        <taxon>Ignavibacteriales</taxon>
        <taxon>Ignavibacteriaceae</taxon>
        <taxon>Ignavibacterium</taxon>
    </lineage>
</organism>
<evidence type="ECO:0000313" key="2">
    <source>
        <dbReference type="EMBL" id="HGT48054.1"/>
    </source>
</evidence>
<dbReference type="InterPro" id="IPR018551">
    <property type="entry name" value="DUF2007"/>
</dbReference>
<evidence type="ECO:0000259" key="1">
    <source>
        <dbReference type="Pfam" id="PF09413"/>
    </source>
</evidence>
<sequence length="117" mass="12970">MPICPNCKYEYVNGITKCPDCGEDLVAELPPEVVLNEADWVVVYTTSFDYEAEMLKGNLESAGISVMILSQKDSSFPAPGDLSIIKLLVKKEDADNAVTFLNEFKKNLESEDEEDEA</sequence>
<proteinExistence type="predicted"/>
<protein>
    <recommendedName>
        <fullName evidence="1">DUF2007 domain-containing protein</fullName>
    </recommendedName>
</protein>
<dbReference type="AlphaFoldDB" id="A0A832G1H2"/>
<accession>A0A832G1H2</accession>
<reference evidence="2" key="1">
    <citation type="journal article" date="2020" name="mSystems">
        <title>Genome- and Community-Level Interaction Insights into Carbon Utilization and Element Cycling Functions of Hydrothermarchaeota in Hydrothermal Sediment.</title>
        <authorList>
            <person name="Zhou Z."/>
            <person name="Liu Y."/>
            <person name="Xu W."/>
            <person name="Pan J."/>
            <person name="Luo Z.H."/>
            <person name="Li M."/>
        </authorList>
    </citation>
    <scope>NUCLEOTIDE SEQUENCE [LARGE SCALE GENOMIC DNA]</scope>
    <source>
        <strain evidence="2">SpSt-500</strain>
    </source>
</reference>
<name>A0A832G1H2_9BACT</name>
<feature type="domain" description="DUF2007" evidence="1">
    <location>
        <begin position="40"/>
        <end position="104"/>
    </location>
</feature>
<comment type="caution">
    <text evidence="2">The sequence shown here is derived from an EMBL/GenBank/DDBJ whole genome shotgun (WGS) entry which is preliminary data.</text>
</comment>
<dbReference type="EMBL" id="DSVI01000010">
    <property type="protein sequence ID" value="HGT48054.1"/>
    <property type="molecule type" value="Genomic_DNA"/>
</dbReference>
<dbReference type="Pfam" id="PF09413">
    <property type="entry name" value="DUF2007"/>
    <property type="match status" value="1"/>
</dbReference>